<organism evidence="1 2">
    <name type="scientific">Carya illinoinensis</name>
    <name type="common">Pecan</name>
    <dbReference type="NCBI Taxonomy" id="32201"/>
    <lineage>
        <taxon>Eukaryota</taxon>
        <taxon>Viridiplantae</taxon>
        <taxon>Streptophyta</taxon>
        <taxon>Embryophyta</taxon>
        <taxon>Tracheophyta</taxon>
        <taxon>Spermatophyta</taxon>
        <taxon>Magnoliopsida</taxon>
        <taxon>eudicotyledons</taxon>
        <taxon>Gunneridae</taxon>
        <taxon>Pentapetalae</taxon>
        <taxon>rosids</taxon>
        <taxon>fabids</taxon>
        <taxon>Fagales</taxon>
        <taxon>Juglandaceae</taxon>
        <taxon>Carya</taxon>
    </lineage>
</organism>
<dbReference type="EMBL" id="CM031818">
    <property type="protein sequence ID" value="KAG6639705.1"/>
    <property type="molecule type" value="Genomic_DNA"/>
</dbReference>
<protein>
    <submittedName>
        <fullName evidence="1">Uncharacterized protein</fullName>
    </submittedName>
</protein>
<evidence type="ECO:0000313" key="1">
    <source>
        <dbReference type="EMBL" id="KAG6639705.1"/>
    </source>
</evidence>
<gene>
    <name evidence="1" type="ORF">CIPAW_10G120000</name>
</gene>
<evidence type="ECO:0000313" key="2">
    <source>
        <dbReference type="Proteomes" id="UP000811609"/>
    </source>
</evidence>
<dbReference type="AlphaFoldDB" id="A0A8T1PAJ4"/>
<comment type="caution">
    <text evidence="1">The sequence shown here is derived from an EMBL/GenBank/DDBJ whole genome shotgun (WGS) entry which is preliminary data.</text>
</comment>
<reference evidence="1" key="1">
    <citation type="submission" date="2020-12" db="EMBL/GenBank/DDBJ databases">
        <title>WGS assembly of Carya illinoinensis cv. Pawnee.</title>
        <authorList>
            <person name="Platts A."/>
            <person name="Shu S."/>
            <person name="Wright S."/>
            <person name="Barry K."/>
            <person name="Edger P."/>
            <person name="Pires J.C."/>
            <person name="Schmutz J."/>
        </authorList>
    </citation>
    <scope>NUCLEOTIDE SEQUENCE</scope>
    <source>
        <tissue evidence="1">Leaf</tissue>
    </source>
</reference>
<accession>A0A8T1PAJ4</accession>
<name>A0A8T1PAJ4_CARIL</name>
<sequence length="64" mass="7097">MRAASNLYISSSSISGVTIAFYSSSPISPCRNSYSEWVWRMDGVTTAWSPFLHYPFTGGGRNLQ</sequence>
<keyword evidence="2" id="KW-1185">Reference proteome</keyword>
<dbReference type="Proteomes" id="UP000811609">
    <property type="component" value="Chromosome 10"/>
</dbReference>
<proteinExistence type="predicted"/>